<dbReference type="InterPro" id="IPR018247">
    <property type="entry name" value="EF_Hand_1_Ca_BS"/>
</dbReference>
<evidence type="ECO:0000256" key="6">
    <source>
        <dbReference type="ARBA" id="ARBA00022792"/>
    </source>
</evidence>
<dbReference type="PANTHER" id="PTHR14009">
    <property type="entry name" value="LEUCINE ZIPPER-EF-HAND CONTAINING TRANSMEMBRANE PROTEIN"/>
    <property type="match status" value="1"/>
</dbReference>
<keyword evidence="9 12" id="KW-0496">Mitochondrion</keyword>
<proteinExistence type="inferred from homology"/>
<dbReference type="OrthoDB" id="275278at2759"/>
<protein>
    <recommendedName>
        <fullName evidence="3">Mitochondrial proton/calcium exchanger protein</fullName>
    </recommendedName>
    <alternativeName>
        <fullName evidence="11">Leucine zipper-EF-hand-containing transmembrane protein 1</fullName>
    </alternativeName>
</protein>
<evidence type="ECO:0000256" key="13">
    <source>
        <dbReference type="SAM" id="MobiDB-lite"/>
    </source>
</evidence>
<dbReference type="Pfam" id="PF13499">
    <property type="entry name" value="EF-hand_7"/>
    <property type="match status" value="1"/>
</dbReference>
<keyword evidence="5 14" id="KW-0812">Transmembrane</keyword>
<evidence type="ECO:0000256" key="8">
    <source>
        <dbReference type="ARBA" id="ARBA00022989"/>
    </source>
</evidence>
<evidence type="ECO:0000313" key="18">
    <source>
        <dbReference type="Proteomes" id="UP000241769"/>
    </source>
</evidence>
<evidence type="ECO:0000256" key="12">
    <source>
        <dbReference type="PROSITE-ProRule" id="PRU01094"/>
    </source>
</evidence>
<evidence type="ECO:0000256" key="1">
    <source>
        <dbReference type="ARBA" id="ARBA00004434"/>
    </source>
</evidence>
<dbReference type="Gene3D" id="1.10.238.10">
    <property type="entry name" value="EF-hand"/>
    <property type="match status" value="1"/>
</dbReference>
<dbReference type="EMBL" id="MDYQ01000539">
    <property type="protein sequence ID" value="PRP73832.1"/>
    <property type="molecule type" value="Genomic_DNA"/>
</dbReference>
<evidence type="ECO:0000256" key="2">
    <source>
        <dbReference type="ARBA" id="ARBA00009584"/>
    </source>
</evidence>
<feature type="region of interest" description="Disordered" evidence="13">
    <location>
        <begin position="411"/>
        <end position="434"/>
    </location>
</feature>
<dbReference type="SMART" id="SM00054">
    <property type="entry name" value="EFh"/>
    <property type="match status" value="2"/>
</dbReference>
<dbReference type="FunCoup" id="A0A2P6MQ66">
    <property type="interactions" value="13"/>
</dbReference>
<feature type="domain" description="EF-hand" evidence="15">
    <location>
        <begin position="548"/>
        <end position="583"/>
    </location>
</feature>
<dbReference type="STRING" id="1890364.A0A2P6MQ66"/>
<gene>
    <name evidence="17" type="ORF">PROFUN_10202</name>
</gene>
<evidence type="ECO:0000256" key="4">
    <source>
        <dbReference type="ARBA" id="ARBA00022449"/>
    </source>
</evidence>
<dbReference type="PROSITE" id="PS50222">
    <property type="entry name" value="EF_HAND_2"/>
    <property type="match status" value="2"/>
</dbReference>
<dbReference type="PROSITE" id="PS00018">
    <property type="entry name" value="EF_HAND_1"/>
    <property type="match status" value="2"/>
</dbReference>
<evidence type="ECO:0000256" key="14">
    <source>
        <dbReference type="SAM" id="Phobius"/>
    </source>
</evidence>
<dbReference type="InterPro" id="IPR044202">
    <property type="entry name" value="LETM1/MDM38-like"/>
</dbReference>
<name>A0A2P6MQ66_9EUKA</name>
<evidence type="ECO:0000256" key="5">
    <source>
        <dbReference type="ARBA" id="ARBA00022692"/>
    </source>
</evidence>
<dbReference type="GO" id="GO:0005509">
    <property type="term" value="F:calcium ion binding"/>
    <property type="evidence" value="ECO:0007669"/>
    <property type="project" value="InterPro"/>
</dbReference>
<dbReference type="CDD" id="cd00051">
    <property type="entry name" value="EFh"/>
    <property type="match status" value="1"/>
</dbReference>
<keyword evidence="18" id="KW-1185">Reference proteome</keyword>
<dbReference type="GO" id="GO:0043022">
    <property type="term" value="F:ribosome binding"/>
    <property type="evidence" value="ECO:0007669"/>
    <property type="project" value="InterPro"/>
</dbReference>
<keyword evidence="7" id="KW-0106">Calcium</keyword>
<evidence type="ECO:0000256" key="7">
    <source>
        <dbReference type="ARBA" id="ARBA00022837"/>
    </source>
</evidence>
<feature type="domain" description="EF-hand" evidence="15">
    <location>
        <begin position="584"/>
        <end position="619"/>
    </location>
</feature>
<dbReference type="InterPro" id="IPR033122">
    <property type="entry name" value="LETM1-like_RBD"/>
</dbReference>
<dbReference type="GO" id="GO:0030003">
    <property type="term" value="P:intracellular monoatomic cation homeostasis"/>
    <property type="evidence" value="ECO:0007669"/>
    <property type="project" value="TreeGrafter"/>
</dbReference>
<evidence type="ECO:0000256" key="10">
    <source>
        <dbReference type="ARBA" id="ARBA00023136"/>
    </source>
</evidence>
<feature type="region of interest" description="Disordered" evidence="13">
    <location>
        <begin position="465"/>
        <end position="488"/>
    </location>
</feature>
<comment type="caution">
    <text evidence="17">The sequence shown here is derived from an EMBL/GenBank/DDBJ whole genome shotgun (WGS) entry which is preliminary data.</text>
</comment>
<evidence type="ECO:0000256" key="3">
    <source>
        <dbReference type="ARBA" id="ARBA00020557"/>
    </source>
</evidence>
<dbReference type="InterPro" id="IPR011992">
    <property type="entry name" value="EF-hand-dom_pair"/>
</dbReference>
<dbReference type="InterPro" id="IPR002048">
    <property type="entry name" value="EF_hand_dom"/>
</dbReference>
<evidence type="ECO:0000313" key="17">
    <source>
        <dbReference type="EMBL" id="PRP73832.1"/>
    </source>
</evidence>
<evidence type="ECO:0000259" key="16">
    <source>
        <dbReference type="PROSITE" id="PS51758"/>
    </source>
</evidence>
<feature type="domain" description="Letm1 RBD" evidence="16">
    <location>
        <begin position="188"/>
        <end position="375"/>
    </location>
</feature>
<keyword evidence="6" id="KW-0999">Mitochondrion inner membrane</keyword>
<evidence type="ECO:0000259" key="15">
    <source>
        <dbReference type="PROSITE" id="PS50222"/>
    </source>
</evidence>
<keyword evidence="8 14" id="KW-1133">Transmembrane helix</keyword>
<feature type="transmembrane region" description="Helical" evidence="14">
    <location>
        <begin position="149"/>
        <end position="169"/>
    </location>
</feature>
<keyword evidence="4" id="KW-0813">Transport</keyword>
<comment type="subcellular location">
    <subcellularLocation>
        <location evidence="1">Mitochondrion inner membrane</location>
        <topology evidence="1">Single-pass membrane protein</topology>
    </subcellularLocation>
</comment>
<dbReference type="SUPFAM" id="SSF47473">
    <property type="entry name" value="EF-hand"/>
    <property type="match status" value="1"/>
</dbReference>
<evidence type="ECO:0000256" key="11">
    <source>
        <dbReference type="ARBA" id="ARBA00031360"/>
    </source>
</evidence>
<sequence length="622" mass="70206">MTFSRHLATKKTQPDLKDAVNNLLDDTKDVTKEITKKKSTEKETDKKEVPLEEAKDAIKSVFSEGEKLATSEEKTPPVVTPTKEPFSLTKVKNYVTSIEPAKVKKWIKGLPKTIREGLHHYWVGTKLLALETKTTYGILVRTVSDMFRVVPFAVILIVPLLEFSLPILLKLFPNMLPSTFEDKLKKEEAIRNKLKAKIEVAKFLQDAASDLSQRSGNINFSEFMKRVRSGQSVSNEDIIKLASVFEDDFTLDNLPRPILVGMCKFLSIPPFGGDSFLRFQLSQKLKKLKQDDEMIQAEGVNSLTLEELQQALRARGMKGTSNSKAALKKKLNEWLDLSLTHKLPESILILSRAMLITQTESSQIALKEAISSLPDDLLDEVKLKIEKDKVTRGEKLEAMEKQNSLIQEELEEELKQKSEPADTHESKESEKERLQQTVTEAVSMLAFASPVEKERNVIKELKAEREKRMKEDEAEQALQADRREEEELKKATSTLQKINATLKESTDVKEADITAEPTPIDESESKINKKLGNRLDMMVRGLEKEVEQVEKALGTKLKILDIDGDGVISTAELESAVAMLKDKVSAERCQELLNKYDADKDGKISLQEIIQSKEAKRDVAKE</sequence>
<reference evidence="17 18" key="1">
    <citation type="journal article" date="2018" name="Genome Biol. Evol.">
        <title>Multiple Roots of Fruiting Body Formation in Amoebozoa.</title>
        <authorList>
            <person name="Hillmann F."/>
            <person name="Forbes G."/>
            <person name="Novohradska S."/>
            <person name="Ferling I."/>
            <person name="Riege K."/>
            <person name="Groth M."/>
            <person name="Westermann M."/>
            <person name="Marz M."/>
            <person name="Spaller T."/>
            <person name="Winckler T."/>
            <person name="Schaap P."/>
            <person name="Glockner G."/>
        </authorList>
    </citation>
    <scope>NUCLEOTIDE SEQUENCE [LARGE SCALE GENOMIC DNA]</scope>
    <source>
        <strain evidence="17 18">Jena</strain>
    </source>
</reference>
<dbReference type="PANTHER" id="PTHR14009:SF1">
    <property type="entry name" value="MITOCHONDRIAL PROTON_CALCIUM EXCHANGER PROTEIN"/>
    <property type="match status" value="1"/>
</dbReference>
<dbReference type="GO" id="GO:0005743">
    <property type="term" value="C:mitochondrial inner membrane"/>
    <property type="evidence" value="ECO:0007669"/>
    <property type="project" value="UniProtKB-SubCell"/>
</dbReference>
<evidence type="ECO:0000256" key="9">
    <source>
        <dbReference type="ARBA" id="ARBA00023128"/>
    </source>
</evidence>
<keyword evidence="10 14" id="KW-0472">Membrane</keyword>
<comment type="similarity">
    <text evidence="2">Belongs to the LETM1 family.</text>
</comment>
<dbReference type="Pfam" id="PF07766">
    <property type="entry name" value="LETM1_RBD"/>
    <property type="match status" value="1"/>
</dbReference>
<dbReference type="InParanoid" id="A0A2P6MQ66"/>
<dbReference type="AlphaFoldDB" id="A0A2P6MQ66"/>
<accession>A0A2P6MQ66</accession>
<keyword evidence="4" id="KW-0050">Antiport</keyword>
<dbReference type="Proteomes" id="UP000241769">
    <property type="component" value="Unassembled WGS sequence"/>
</dbReference>
<organism evidence="17 18">
    <name type="scientific">Planoprotostelium fungivorum</name>
    <dbReference type="NCBI Taxonomy" id="1890364"/>
    <lineage>
        <taxon>Eukaryota</taxon>
        <taxon>Amoebozoa</taxon>
        <taxon>Evosea</taxon>
        <taxon>Variosea</taxon>
        <taxon>Cavosteliida</taxon>
        <taxon>Cavosteliaceae</taxon>
        <taxon>Planoprotostelium</taxon>
    </lineage>
</organism>
<feature type="compositionally biased region" description="Basic and acidic residues" evidence="13">
    <location>
        <begin position="413"/>
        <end position="434"/>
    </location>
</feature>
<dbReference type="PROSITE" id="PS51758">
    <property type="entry name" value="LETM1_RBD"/>
    <property type="match status" value="1"/>
</dbReference>
<dbReference type="GO" id="GO:0015297">
    <property type="term" value="F:antiporter activity"/>
    <property type="evidence" value="ECO:0007669"/>
    <property type="project" value="UniProtKB-KW"/>
</dbReference>